<name>A0A2K8Z7E7_9BACT</name>
<proteinExistence type="predicted"/>
<dbReference type="Pfam" id="PF05368">
    <property type="entry name" value="NmrA"/>
    <property type="match status" value="1"/>
</dbReference>
<dbReference type="Gene3D" id="3.40.50.720">
    <property type="entry name" value="NAD(P)-binding Rossmann-like Domain"/>
    <property type="match status" value="1"/>
</dbReference>
<dbReference type="OrthoDB" id="9780595at2"/>
<dbReference type="KEGG" id="spir:CWM47_30605"/>
<dbReference type="SUPFAM" id="SSF51735">
    <property type="entry name" value="NAD(P)-binding Rossmann-fold domains"/>
    <property type="match status" value="1"/>
</dbReference>
<feature type="domain" description="NmrA-like" evidence="1">
    <location>
        <begin position="2"/>
        <end position="248"/>
    </location>
</feature>
<gene>
    <name evidence="2" type="ORF">CWM47_30605</name>
</gene>
<accession>A0A2K8Z7E7</accession>
<dbReference type="EMBL" id="CP025096">
    <property type="protein sequence ID" value="AUD05817.1"/>
    <property type="molecule type" value="Genomic_DNA"/>
</dbReference>
<dbReference type="RefSeq" id="WP_100992369.1">
    <property type="nucleotide sequence ID" value="NZ_CP025096.1"/>
</dbReference>
<evidence type="ECO:0000313" key="2">
    <source>
        <dbReference type="EMBL" id="AUD05817.1"/>
    </source>
</evidence>
<dbReference type="InterPro" id="IPR008030">
    <property type="entry name" value="NmrA-like"/>
</dbReference>
<dbReference type="CDD" id="cd05269">
    <property type="entry name" value="TMR_SDR_a"/>
    <property type="match status" value="1"/>
</dbReference>
<reference evidence="2 3" key="1">
    <citation type="submission" date="2017-11" db="EMBL/GenBank/DDBJ databases">
        <title>Taxonomic description and genome sequences of Spirosoma HA7 sp. nov., isolated from pollen microhabitat of Corylus avellana.</title>
        <authorList>
            <person name="Ambika Manirajan B."/>
            <person name="Suarez C."/>
            <person name="Ratering S."/>
            <person name="Geissler-Plaum R."/>
            <person name="Cardinale M."/>
            <person name="Sylvia S."/>
        </authorList>
    </citation>
    <scope>NUCLEOTIDE SEQUENCE [LARGE SCALE GENOMIC DNA]</scope>
    <source>
        <strain evidence="2 3">HA7</strain>
    </source>
</reference>
<evidence type="ECO:0000259" key="1">
    <source>
        <dbReference type="Pfam" id="PF05368"/>
    </source>
</evidence>
<dbReference type="PANTHER" id="PTHR47129">
    <property type="entry name" value="QUINONE OXIDOREDUCTASE 2"/>
    <property type="match status" value="1"/>
</dbReference>
<keyword evidence="3" id="KW-1185">Reference proteome</keyword>
<dbReference type="InterPro" id="IPR052718">
    <property type="entry name" value="NmrA-type_oxidoreductase"/>
</dbReference>
<protein>
    <submittedName>
        <fullName evidence="2">NAD(P)-dependent oxidoreductase</fullName>
    </submittedName>
</protein>
<dbReference type="Proteomes" id="UP000232883">
    <property type="component" value="Chromosome"/>
</dbReference>
<dbReference type="AlphaFoldDB" id="A0A2K8Z7E7"/>
<organism evidence="2 3">
    <name type="scientific">Spirosoma pollinicola</name>
    <dbReference type="NCBI Taxonomy" id="2057025"/>
    <lineage>
        <taxon>Bacteria</taxon>
        <taxon>Pseudomonadati</taxon>
        <taxon>Bacteroidota</taxon>
        <taxon>Cytophagia</taxon>
        <taxon>Cytophagales</taxon>
        <taxon>Cytophagaceae</taxon>
        <taxon>Spirosoma</taxon>
    </lineage>
</organism>
<dbReference type="Gene3D" id="3.90.25.10">
    <property type="entry name" value="UDP-galactose 4-epimerase, domain 1"/>
    <property type="match status" value="1"/>
</dbReference>
<sequence length="286" mass="31001">MILVTGATGQLGSATFVFLLKKLPASQLAALVRDERKAADLAEKGVTIRVGSYDDKASLDRAMQGIDKVLLIAGTDEDKRVQQHMNVVDAAKKAHVQLVAYTSRALKDRHTLANRLMEGHFLTEDYLIASGLNYALFRNILYMDAIPQFVGPNVFETGIHLPAGLGKVAFALRNDMAEAMATVLAGADVDSTIYTLTGSKGYSFADVALALAELSGKVVTYSPVEKPAFESQMKARGLPDPMVQRVVGFMTDIANGQEDYVCLDLETLLGRKPASLKDGLKMLYKL</sequence>
<dbReference type="PANTHER" id="PTHR47129:SF1">
    <property type="entry name" value="NMRA-LIKE DOMAIN-CONTAINING PROTEIN"/>
    <property type="match status" value="1"/>
</dbReference>
<dbReference type="InterPro" id="IPR036291">
    <property type="entry name" value="NAD(P)-bd_dom_sf"/>
</dbReference>
<evidence type="ECO:0000313" key="3">
    <source>
        <dbReference type="Proteomes" id="UP000232883"/>
    </source>
</evidence>